<comment type="caution">
    <text evidence="1">The sequence shown here is derived from an EMBL/GenBank/DDBJ whole genome shotgun (WGS) entry which is preliminary data.</text>
</comment>
<keyword evidence="3" id="KW-1185">Reference proteome</keyword>
<evidence type="ECO:0000313" key="3">
    <source>
        <dbReference type="Proteomes" id="UP000321723"/>
    </source>
</evidence>
<dbReference type="OrthoDB" id="9802385at2"/>
<dbReference type="EMBL" id="BJVQ01000019">
    <property type="protein sequence ID" value="GEL46595.1"/>
    <property type="molecule type" value="Genomic_DNA"/>
</dbReference>
<reference evidence="2 4" key="2">
    <citation type="submission" date="2020-08" db="EMBL/GenBank/DDBJ databases">
        <title>Sequencing the genomes of 1000 actinobacteria strains.</title>
        <authorList>
            <person name="Klenk H.-P."/>
        </authorList>
    </citation>
    <scope>NUCLEOTIDE SEQUENCE [LARGE SCALE GENOMIC DNA]</scope>
    <source>
        <strain evidence="2 4">DSM 9581</strain>
    </source>
</reference>
<evidence type="ECO:0000313" key="1">
    <source>
        <dbReference type="EMBL" id="GEL46595.1"/>
    </source>
</evidence>
<dbReference type="EMBL" id="JACHDN010000001">
    <property type="protein sequence ID" value="MBB5474557.1"/>
    <property type="molecule type" value="Genomic_DNA"/>
</dbReference>
<protein>
    <submittedName>
        <fullName evidence="2">(P)ppGpp synthase/HD superfamily hydrolase</fullName>
    </submittedName>
</protein>
<name>A0A511FBK2_9CELL</name>
<sequence>MSTDQDTQRHPESQRPHPLVAAAADVAHRAHAGQVDKLAKPYIGHPAAVGAILHAQGHPAHVVAAGWLHDVVEDTDWTLSDLAAELTSTGTPDQVTGTLRLVSLLTHAHGEPRADYYLRVATDAQAVAVKAADIAHNTSPERMDALDEPTRARLTAKYRAARTALGLPAAD</sequence>
<dbReference type="GO" id="GO:0016787">
    <property type="term" value="F:hydrolase activity"/>
    <property type="evidence" value="ECO:0007669"/>
    <property type="project" value="UniProtKB-KW"/>
</dbReference>
<dbReference type="Gene3D" id="1.10.3210.10">
    <property type="entry name" value="Hypothetical protein af1432"/>
    <property type="match status" value="1"/>
</dbReference>
<dbReference type="PANTHER" id="PTHR21262">
    <property type="entry name" value="GUANOSINE-3',5'-BIS DIPHOSPHATE 3'-PYROPHOSPHOHYDROLASE"/>
    <property type="match status" value="1"/>
</dbReference>
<evidence type="ECO:0000313" key="4">
    <source>
        <dbReference type="Proteomes" id="UP000564629"/>
    </source>
</evidence>
<keyword evidence="2" id="KW-0378">Hydrolase</keyword>
<dbReference type="Proteomes" id="UP000564629">
    <property type="component" value="Unassembled WGS sequence"/>
</dbReference>
<dbReference type="RefSeq" id="WP_146836548.1">
    <property type="nucleotide sequence ID" value="NZ_BJVQ01000019.1"/>
</dbReference>
<dbReference type="GO" id="GO:0005886">
    <property type="term" value="C:plasma membrane"/>
    <property type="evidence" value="ECO:0007669"/>
    <property type="project" value="TreeGrafter"/>
</dbReference>
<organism evidence="1 3">
    <name type="scientific">Cellulomonas hominis</name>
    <dbReference type="NCBI Taxonomy" id="156981"/>
    <lineage>
        <taxon>Bacteria</taxon>
        <taxon>Bacillati</taxon>
        <taxon>Actinomycetota</taxon>
        <taxon>Actinomycetes</taxon>
        <taxon>Micrococcales</taxon>
        <taxon>Cellulomonadaceae</taxon>
        <taxon>Cellulomonas</taxon>
    </lineage>
</organism>
<dbReference type="PANTHER" id="PTHR21262:SF31">
    <property type="entry name" value="GTP PYROPHOSPHOKINASE"/>
    <property type="match status" value="1"/>
</dbReference>
<proteinExistence type="predicted"/>
<evidence type="ECO:0000313" key="2">
    <source>
        <dbReference type="EMBL" id="MBB5474557.1"/>
    </source>
</evidence>
<dbReference type="Pfam" id="PF13328">
    <property type="entry name" value="HD_4"/>
    <property type="match status" value="1"/>
</dbReference>
<accession>A0A511FBK2</accession>
<reference evidence="1 3" key="1">
    <citation type="submission" date="2019-07" db="EMBL/GenBank/DDBJ databases">
        <title>Whole genome shotgun sequence of Cellulomonas hominis NBRC 16055.</title>
        <authorList>
            <person name="Hosoyama A."/>
            <person name="Uohara A."/>
            <person name="Ohji S."/>
            <person name="Ichikawa N."/>
        </authorList>
    </citation>
    <scope>NUCLEOTIDE SEQUENCE [LARGE SCALE GENOMIC DNA]</scope>
    <source>
        <strain evidence="1 3">NBRC 16055</strain>
    </source>
</reference>
<dbReference type="Proteomes" id="UP000321723">
    <property type="component" value="Unassembled WGS sequence"/>
</dbReference>
<dbReference type="SUPFAM" id="SSF109604">
    <property type="entry name" value="HD-domain/PDEase-like"/>
    <property type="match status" value="1"/>
</dbReference>
<gene>
    <name evidence="1" type="ORF">CHO01_17110</name>
    <name evidence="2" type="ORF">HNR08_003293</name>
</gene>
<dbReference type="AlphaFoldDB" id="A0A511FBK2"/>